<dbReference type="PROSITE" id="PS50206">
    <property type="entry name" value="RHODANESE_3"/>
    <property type="match status" value="1"/>
</dbReference>
<accession>A0A809RB64</accession>
<dbReference type="SUPFAM" id="SSF52821">
    <property type="entry name" value="Rhodanese/Cell cycle control phosphatase"/>
    <property type="match status" value="1"/>
</dbReference>
<dbReference type="KEGG" id="npy:NPRO_23880"/>
<dbReference type="Pfam" id="PF00581">
    <property type="entry name" value="Rhodanese"/>
    <property type="match status" value="1"/>
</dbReference>
<dbReference type="InterPro" id="IPR001763">
    <property type="entry name" value="Rhodanese-like_dom"/>
</dbReference>
<gene>
    <name evidence="2" type="ORF">NPRO_23880</name>
</gene>
<dbReference type="Gene3D" id="3.40.250.10">
    <property type="entry name" value="Rhodanese-like domain"/>
    <property type="match status" value="1"/>
</dbReference>
<evidence type="ECO:0000259" key="1">
    <source>
        <dbReference type="PROSITE" id="PS50206"/>
    </source>
</evidence>
<evidence type="ECO:0000313" key="3">
    <source>
        <dbReference type="Proteomes" id="UP000662873"/>
    </source>
</evidence>
<dbReference type="InterPro" id="IPR036873">
    <property type="entry name" value="Rhodanese-like_dom_sf"/>
</dbReference>
<dbReference type="InterPro" id="IPR050229">
    <property type="entry name" value="GlpE_sulfurtransferase"/>
</dbReference>
<dbReference type="PANTHER" id="PTHR43031:SF17">
    <property type="entry name" value="SULFURTRANSFERASE YTWF-RELATED"/>
    <property type="match status" value="1"/>
</dbReference>
<dbReference type="EMBL" id="AP021858">
    <property type="protein sequence ID" value="BBO24793.1"/>
    <property type="molecule type" value="Genomic_DNA"/>
</dbReference>
<evidence type="ECO:0000313" key="2">
    <source>
        <dbReference type="EMBL" id="BBO24793.1"/>
    </source>
</evidence>
<name>A0A809RB64_9BACT</name>
<proteinExistence type="predicted"/>
<dbReference type="AlphaFoldDB" id="A0A809RB64"/>
<sequence length="111" mass="12477">MDLEIGVGEISSLELKDELESPNPPVLVDVREESELGISRIDPHVHIPLGSLPLRLKDLDFEANIVVMCRSGNRSLTAANYLVRRGFKRVRNLSDGINGWATHVDPRMQKY</sequence>
<dbReference type="PANTHER" id="PTHR43031">
    <property type="entry name" value="FAD-DEPENDENT OXIDOREDUCTASE"/>
    <property type="match status" value="1"/>
</dbReference>
<reference evidence="2" key="1">
    <citation type="journal article" name="DNA Res.">
        <title>The physiological potential of anammox bacteria as revealed by their core genome structure.</title>
        <authorList>
            <person name="Okubo T."/>
            <person name="Toyoda A."/>
            <person name="Fukuhara K."/>
            <person name="Uchiyama I."/>
            <person name="Harigaya Y."/>
            <person name="Kuroiwa M."/>
            <person name="Suzuki T."/>
            <person name="Murakami Y."/>
            <person name="Suwa Y."/>
            <person name="Takami H."/>
        </authorList>
    </citation>
    <scope>NUCLEOTIDE SEQUENCE</scope>
    <source>
        <strain evidence="2">317325-2</strain>
    </source>
</reference>
<protein>
    <submittedName>
        <fullName evidence="2">Dinucleotide-utilizing enzyme</fullName>
    </submittedName>
</protein>
<organism evidence="2 3">
    <name type="scientific">Candidatus Nitrosymbiomonas proteolyticus</name>
    <dbReference type="NCBI Taxonomy" id="2608984"/>
    <lineage>
        <taxon>Bacteria</taxon>
        <taxon>Bacillati</taxon>
        <taxon>Armatimonadota</taxon>
        <taxon>Armatimonadota incertae sedis</taxon>
        <taxon>Candidatus Nitrosymbiomonas</taxon>
    </lineage>
</organism>
<dbReference type="Proteomes" id="UP000662873">
    <property type="component" value="Chromosome"/>
</dbReference>
<feature type="domain" description="Rhodanese" evidence="1">
    <location>
        <begin position="21"/>
        <end position="109"/>
    </location>
</feature>
<dbReference type="SMART" id="SM00450">
    <property type="entry name" value="RHOD"/>
    <property type="match status" value="1"/>
</dbReference>